<dbReference type="InterPro" id="IPR010620">
    <property type="entry name" value="SBBP_repeat"/>
</dbReference>
<dbReference type="Pfam" id="PF06739">
    <property type="entry name" value="SBBP"/>
    <property type="match status" value="1"/>
</dbReference>
<keyword evidence="3" id="KW-1185">Reference proteome</keyword>
<dbReference type="SUPFAM" id="SSF101898">
    <property type="entry name" value="NHL repeat"/>
    <property type="match status" value="1"/>
</dbReference>
<feature type="chain" id="PRO_5046722675" evidence="1">
    <location>
        <begin position="35"/>
        <end position="491"/>
    </location>
</feature>
<dbReference type="PANTHER" id="PTHR35580">
    <property type="entry name" value="CELL SURFACE GLYCOPROTEIN (S-LAYER PROTEIN)-LIKE PROTEIN"/>
    <property type="match status" value="1"/>
</dbReference>
<evidence type="ECO:0000313" key="2">
    <source>
        <dbReference type="EMBL" id="WAS96502.1"/>
    </source>
</evidence>
<gene>
    <name evidence="2" type="ORF">O0S08_10120</name>
</gene>
<keyword evidence="1" id="KW-0732">Signal</keyword>
<dbReference type="RefSeq" id="WP_269038855.1">
    <property type="nucleotide sequence ID" value="NZ_CP114040.1"/>
</dbReference>
<proteinExistence type="predicted"/>
<feature type="signal peptide" evidence="1">
    <location>
        <begin position="1"/>
        <end position="34"/>
    </location>
</feature>
<protein>
    <submittedName>
        <fullName evidence="2">SBBP repeat-containing protein</fullName>
    </submittedName>
</protein>
<sequence>MHLYSLDLSARTRRHACFSVTLAALVAAVPEAHALPDLTWSTYYGADPSDAVNDVDFDVWGELVSVGYTFSESEIAGGDAFDPDYDGDADGFVTKFDAFGDQVWGTYLGGSGPDYLHSVASDANDGIIVVGVTSSTSDIATIGADQTILSGTSDGMVAKYDGEGELQWATYIGGNGVDGARGVCLAADGTIYVVGRTTSNSGLAVGTVHDSTFNGVQDAFVAKLASVDGDVLWTTYFGGNGTTEAFDCAVDSNGNIFVTGYTNATDIATVGTHDAGANGGQDAFLAKFTSSGGRSWATFYGGAGDDHGNAVIVDGSNNVYIAGDTKSANGGLSLLIATTADTSLDGTQDAFVAKFSNGGVRSWGRYFGGAPGGFEYEGFYDLEVFATGLYLSGRTTSSGLATANAFDATHGGGYSDAVFVAIDATNGSLFHASYLGGTSYDAGHGVAIRIGEAAIGGTTGSPSGVATAGAHDATYDDGYDGLIAWIHLFDV</sequence>
<dbReference type="InterPro" id="IPR052918">
    <property type="entry name" value="Motility_Chemotaxis_Reg"/>
</dbReference>
<dbReference type="EMBL" id="CP114040">
    <property type="protein sequence ID" value="WAS96502.1"/>
    <property type="molecule type" value="Genomic_DNA"/>
</dbReference>
<evidence type="ECO:0000256" key="1">
    <source>
        <dbReference type="SAM" id="SignalP"/>
    </source>
</evidence>
<dbReference type="Proteomes" id="UP001164459">
    <property type="component" value="Chromosome"/>
</dbReference>
<dbReference type="PANTHER" id="PTHR35580:SF1">
    <property type="entry name" value="PHYTASE-LIKE DOMAIN-CONTAINING PROTEIN"/>
    <property type="match status" value="1"/>
</dbReference>
<evidence type="ECO:0000313" key="3">
    <source>
        <dbReference type="Proteomes" id="UP001164459"/>
    </source>
</evidence>
<reference evidence="2" key="1">
    <citation type="submission" date="2022-11" db="EMBL/GenBank/DDBJ databases">
        <title>Minimal conservation of predation-associated metabolite biosynthetic gene clusters underscores biosynthetic potential of Myxococcota including descriptions for ten novel species: Archangium lansinium sp. nov., Myxococcus landrumus sp. nov., Nannocystis bai.</title>
        <authorList>
            <person name="Ahearne A."/>
            <person name="Stevens C."/>
            <person name="Dowd S."/>
        </authorList>
    </citation>
    <scope>NUCLEOTIDE SEQUENCE</scope>
    <source>
        <strain evidence="2">Fl3</strain>
    </source>
</reference>
<accession>A0ABY7HB82</accession>
<name>A0ABY7HB82_9BACT</name>
<organism evidence="2 3">
    <name type="scientific">Nannocystis punicea</name>
    <dbReference type="NCBI Taxonomy" id="2995304"/>
    <lineage>
        <taxon>Bacteria</taxon>
        <taxon>Pseudomonadati</taxon>
        <taxon>Myxococcota</taxon>
        <taxon>Polyangia</taxon>
        <taxon>Nannocystales</taxon>
        <taxon>Nannocystaceae</taxon>
        <taxon>Nannocystis</taxon>
    </lineage>
</organism>